<gene>
    <name evidence="1" type="ORF">H9800_04035</name>
</gene>
<accession>A0A9D2H566</accession>
<evidence type="ECO:0000313" key="2">
    <source>
        <dbReference type="Proteomes" id="UP000824220"/>
    </source>
</evidence>
<comment type="caution">
    <text evidence="1">The sequence shown here is derived from an EMBL/GenBank/DDBJ whole genome shotgun (WGS) entry which is preliminary data.</text>
</comment>
<sequence length="93" mass="10598">MTQSTDPHPLTTPWSVRRQFPHPVVLNTSVEPLEYARALIRAGDHITTEHWGTVLPADENEICLCDIDTADLAVTLSWRRAGVDEELLWQFVF</sequence>
<dbReference type="EMBL" id="DXAM01000053">
    <property type="protein sequence ID" value="HJA04009.1"/>
    <property type="molecule type" value="Genomic_DNA"/>
</dbReference>
<reference evidence="1" key="1">
    <citation type="journal article" date="2021" name="PeerJ">
        <title>Extensive microbial diversity within the chicken gut microbiome revealed by metagenomics and culture.</title>
        <authorList>
            <person name="Gilroy R."/>
            <person name="Ravi A."/>
            <person name="Getino M."/>
            <person name="Pursley I."/>
            <person name="Horton D.L."/>
            <person name="Alikhan N.F."/>
            <person name="Baker D."/>
            <person name="Gharbi K."/>
            <person name="Hall N."/>
            <person name="Watson M."/>
            <person name="Adriaenssens E.M."/>
            <person name="Foster-Nyarko E."/>
            <person name="Jarju S."/>
            <person name="Secka A."/>
            <person name="Antonio M."/>
            <person name="Oren A."/>
            <person name="Chaudhuri R.R."/>
            <person name="La Ragione R."/>
            <person name="Hildebrand F."/>
            <person name="Pallen M.J."/>
        </authorList>
    </citation>
    <scope>NUCLEOTIDE SEQUENCE</scope>
    <source>
        <strain evidence="1">ChiHjej8B7-3636</strain>
    </source>
</reference>
<proteinExistence type="predicted"/>
<dbReference type="AlphaFoldDB" id="A0A9D2H566"/>
<evidence type="ECO:0000313" key="1">
    <source>
        <dbReference type="EMBL" id="HJA04009.1"/>
    </source>
</evidence>
<dbReference type="Proteomes" id="UP000824220">
    <property type="component" value="Unassembled WGS sequence"/>
</dbReference>
<protein>
    <submittedName>
        <fullName evidence="1">Uncharacterized protein</fullName>
    </submittedName>
</protein>
<name>A0A9D2H566_9MICO</name>
<reference evidence="1" key="2">
    <citation type="submission" date="2021-04" db="EMBL/GenBank/DDBJ databases">
        <authorList>
            <person name="Gilroy R."/>
        </authorList>
    </citation>
    <scope>NUCLEOTIDE SEQUENCE</scope>
    <source>
        <strain evidence="1">ChiHjej8B7-3636</strain>
    </source>
</reference>
<organism evidence="1 2">
    <name type="scientific">Candidatus Microbacterium stercoravium</name>
    <dbReference type="NCBI Taxonomy" id="2838697"/>
    <lineage>
        <taxon>Bacteria</taxon>
        <taxon>Bacillati</taxon>
        <taxon>Actinomycetota</taxon>
        <taxon>Actinomycetes</taxon>
        <taxon>Micrococcales</taxon>
        <taxon>Microbacteriaceae</taxon>
        <taxon>Microbacterium</taxon>
    </lineage>
</organism>